<dbReference type="Proteomes" id="UP001516400">
    <property type="component" value="Unassembled WGS sequence"/>
</dbReference>
<organism evidence="1 2">
    <name type="scientific">Cryptolaemus montrouzieri</name>
    <dbReference type="NCBI Taxonomy" id="559131"/>
    <lineage>
        <taxon>Eukaryota</taxon>
        <taxon>Metazoa</taxon>
        <taxon>Ecdysozoa</taxon>
        <taxon>Arthropoda</taxon>
        <taxon>Hexapoda</taxon>
        <taxon>Insecta</taxon>
        <taxon>Pterygota</taxon>
        <taxon>Neoptera</taxon>
        <taxon>Endopterygota</taxon>
        <taxon>Coleoptera</taxon>
        <taxon>Polyphaga</taxon>
        <taxon>Cucujiformia</taxon>
        <taxon>Coccinelloidea</taxon>
        <taxon>Coccinellidae</taxon>
        <taxon>Scymninae</taxon>
        <taxon>Scymnini</taxon>
        <taxon>Cryptolaemus</taxon>
    </lineage>
</organism>
<evidence type="ECO:0000313" key="1">
    <source>
        <dbReference type="EMBL" id="KAL3272782.1"/>
    </source>
</evidence>
<dbReference type="EMBL" id="JABFTP020000062">
    <property type="protein sequence ID" value="KAL3272782.1"/>
    <property type="molecule type" value="Genomic_DNA"/>
</dbReference>
<protein>
    <submittedName>
        <fullName evidence="1">Uncharacterized protein</fullName>
    </submittedName>
</protein>
<keyword evidence="2" id="KW-1185">Reference proteome</keyword>
<dbReference type="SUPFAM" id="SSF82185">
    <property type="entry name" value="Histone H3 K4-specific methyltransferase SET7/9 N-terminal domain"/>
    <property type="match status" value="1"/>
</dbReference>
<sequence>MTNLHQPRSTSRSSIRASKSTSFIDPDFHRGSSTFTYPNGDKYEGQYCAHISGLLWKEGSGTYYCQDGQSYQGKWYDDRLVEGDVVKITFKDKSVYEGLLEKYKFKGSACLTVPGDLKLILEFVENKPVGDVILLDNVGRPWFGKSEGDQSILYQENIYFENIPASRGKALSRFKRISKSRKISTQLEKEAVDMAKMEKRVFKESNKLKRDFDFEHSEWYRNYINFKKKQQIIMGKVKRGLRSQLNDEEFEWYIKYEEFKERYNKLMLKRKLKPNDPVDLSLLHTFYSEEYQASKPDFVIYPTKKKDM</sequence>
<dbReference type="Gene3D" id="2.20.110.10">
    <property type="entry name" value="Histone H3 K4-specific methyltransferase SET7/9 N-terminal domain"/>
    <property type="match status" value="1"/>
</dbReference>
<name>A0ABD2N2R7_9CUCU</name>
<dbReference type="PANTHER" id="PTHR46917:SF1">
    <property type="entry name" value="MORN REPEAT-CONTAINING PROTEIN 2"/>
    <property type="match status" value="1"/>
</dbReference>
<dbReference type="PANTHER" id="PTHR46917">
    <property type="entry name" value="MORN REPEAT-CONTAINING PROTEIN 2"/>
    <property type="match status" value="1"/>
</dbReference>
<reference evidence="1 2" key="1">
    <citation type="journal article" date="2021" name="BMC Biol.">
        <title>Horizontally acquired antibacterial genes associated with adaptive radiation of ladybird beetles.</title>
        <authorList>
            <person name="Li H.S."/>
            <person name="Tang X.F."/>
            <person name="Huang Y.H."/>
            <person name="Xu Z.Y."/>
            <person name="Chen M.L."/>
            <person name="Du X.Y."/>
            <person name="Qiu B.Y."/>
            <person name="Chen P.T."/>
            <person name="Zhang W."/>
            <person name="Slipinski A."/>
            <person name="Escalona H.E."/>
            <person name="Waterhouse R.M."/>
            <person name="Zwick A."/>
            <person name="Pang H."/>
        </authorList>
    </citation>
    <scope>NUCLEOTIDE SEQUENCE [LARGE SCALE GENOMIC DNA]</scope>
    <source>
        <strain evidence="1">SYSU2018</strain>
    </source>
</reference>
<gene>
    <name evidence="1" type="ORF">HHI36_014242</name>
</gene>
<proteinExistence type="predicted"/>
<dbReference type="InterPro" id="IPR052849">
    <property type="entry name" value="MORN_repeat_protein"/>
</dbReference>
<comment type="caution">
    <text evidence="1">The sequence shown here is derived from an EMBL/GenBank/DDBJ whole genome shotgun (WGS) entry which is preliminary data.</text>
</comment>
<dbReference type="AlphaFoldDB" id="A0ABD2N2R7"/>
<accession>A0ABD2N2R7</accession>
<evidence type="ECO:0000313" key="2">
    <source>
        <dbReference type="Proteomes" id="UP001516400"/>
    </source>
</evidence>